<reference evidence="2 3" key="1">
    <citation type="submission" date="2014-07" db="EMBL/GenBank/DDBJ databases">
        <title>Methanogenic archaea and the global carbon cycle.</title>
        <authorList>
            <person name="Henriksen J.R."/>
            <person name="Luke J."/>
            <person name="Reinhart S."/>
            <person name="Benedict M.N."/>
            <person name="Youngblut N.D."/>
            <person name="Metcalf M.E."/>
            <person name="Whitaker R.J."/>
            <person name="Metcalf W.W."/>
        </authorList>
    </citation>
    <scope>NUCLEOTIDE SEQUENCE [LARGE SCALE GENOMIC DNA]</scope>
    <source>
        <strain evidence="2 3">Z-7289</strain>
    </source>
</reference>
<dbReference type="AlphaFoldDB" id="A0A0E3WS40"/>
<keyword evidence="1" id="KW-0472">Membrane</keyword>
<feature type="transmembrane region" description="Helical" evidence="1">
    <location>
        <begin position="9"/>
        <end position="28"/>
    </location>
</feature>
<name>A0A0E3WS40_9EURY</name>
<gene>
    <name evidence="2" type="ORF">MSLAZ_2409</name>
</gene>
<dbReference type="HOGENOM" id="CLU_1243027_0_0_2"/>
<sequence>MDSELLEPLFLIDSIYTLILVIISSLIYSKLNTYYGLTAYEGLKYFKNSFITLIFSFLIIYVLKAIELLEKMDSLFKVYTSINGELLLLSLLTISILLFLYYYYMTFFYNDIKELNRTLYLILTNEKVVILCIIVSGIVFTPKIDLVILLLPCLSFYLVYRKMKKSQKRLNYFIIYNLLILSYTINLIQLILFEIRNSFFVDILIYIFQMFIYVKIWNEVKS</sequence>
<dbReference type="KEGG" id="mls:MSLAZ_2409"/>
<accession>A0A0E3WS40</accession>
<keyword evidence="1" id="KW-1133">Transmembrane helix</keyword>
<evidence type="ECO:0000313" key="2">
    <source>
        <dbReference type="EMBL" id="AKB75670.1"/>
    </source>
</evidence>
<feature type="transmembrane region" description="Helical" evidence="1">
    <location>
        <begin position="128"/>
        <end position="160"/>
    </location>
</feature>
<feature type="transmembrane region" description="Helical" evidence="1">
    <location>
        <begin position="86"/>
        <end position="108"/>
    </location>
</feature>
<organism evidence="2 3">
    <name type="scientific">Methanosarcina lacustris Z-7289</name>
    <dbReference type="NCBI Taxonomy" id="1434111"/>
    <lineage>
        <taxon>Archaea</taxon>
        <taxon>Methanobacteriati</taxon>
        <taxon>Methanobacteriota</taxon>
        <taxon>Stenosarchaea group</taxon>
        <taxon>Methanomicrobia</taxon>
        <taxon>Methanosarcinales</taxon>
        <taxon>Methanosarcinaceae</taxon>
        <taxon>Methanosarcina</taxon>
    </lineage>
</organism>
<proteinExistence type="predicted"/>
<protein>
    <submittedName>
        <fullName evidence="2">Uncharacterized protein</fullName>
    </submittedName>
</protein>
<dbReference type="EMBL" id="CP009515">
    <property type="protein sequence ID" value="AKB75670.1"/>
    <property type="molecule type" value="Genomic_DNA"/>
</dbReference>
<feature type="transmembrane region" description="Helical" evidence="1">
    <location>
        <begin position="48"/>
        <end position="66"/>
    </location>
</feature>
<feature type="transmembrane region" description="Helical" evidence="1">
    <location>
        <begin position="172"/>
        <end position="193"/>
    </location>
</feature>
<keyword evidence="3" id="KW-1185">Reference proteome</keyword>
<dbReference type="PATRIC" id="fig|1434111.4.peg.3208"/>
<feature type="transmembrane region" description="Helical" evidence="1">
    <location>
        <begin position="199"/>
        <end position="217"/>
    </location>
</feature>
<evidence type="ECO:0000313" key="3">
    <source>
        <dbReference type="Proteomes" id="UP000033072"/>
    </source>
</evidence>
<keyword evidence="1" id="KW-0812">Transmembrane</keyword>
<evidence type="ECO:0000256" key="1">
    <source>
        <dbReference type="SAM" id="Phobius"/>
    </source>
</evidence>
<dbReference type="STRING" id="1434111.MSLAZ_2409"/>
<dbReference type="Proteomes" id="UP000033072">
    <property type="component" value="Chromosome"/>
</dbReference>